<dbReference type="Pfam" id="PF04010">
    <property type="entry name" value="DUF357"/>
    <property type="match status" value="1"/>
</dbReference>
<evidence type="ECO:0000259" key="1">
    <source>
        <dbReference type="Pfam" id="PF04010"/>
    </source>
</evidence>
<feature type="domain" description="DUF357" evidence="1">
    <location>
        <begin position="9"/>
        <end position="73"/>
    </location>
</feature>
<dbReference type="Proteomes" id="UP000831817">
    <property type="component" value="Chromosome"/>
</dbReference>
<protein>
    <recommendedName>
        <fullName evidence="1">DUF357 domain-containing protein</fullName>
    </recommendedName>
</protein>
<sequence>MAVERIKKDIELLEKNIREMLHLDFSREEKDIIQRAENYKEDSIYYLEKGDYITSFGCINYAHGLIDSLRILHGIGVK</sequence>
<dbReference type="InterPro" id="IPR023140">
    <property type="entry name" value="DUF357"/>
</dbReference>
<evidence type="ECO:0000313" key="2">
    <source>
        <dbReference type="EMBL" id="BDH80050.1"/>
    </source>
</evidence>
<organism evidence="2 3">
    <name type="scientific">Methanothermobacter tenebrarum</name>
    <dbReference type="NCBI Taxonomy" id="680118"/>
    <lineage>
        <taxon>Archaea</taxon>
        <taxon>Methanobacteriati</taxon>
        <taxon>Methanobacteriota</taxon>
        <taxon>Methanomada group</taxon>
        <taxon>Methanobacteria</taxon>
        <taxon>Methanobacteriales</taxon>
        <taxon>Methanobacteriaceae</taxon>
        <taxon>Methanothermobacter</taxon>
    </lineage>
</organism>
<evidence type="ECO:0000313" key="3">
    <source>
        <dbReference type="Proteomes" id="UP000831817"/>
    </source>
</evidence>
<dbReference type="InterPro" id="IPR036809">
    <property type="entry name" value="AF1782-like_sf"/>
</dbReference>
<proteinExistence type="predicted"/>
<gene>
    <name evidence="2" type="ORF">MTTB_14290</name>
</gene>
<reference evidence="2 3" key="1">
    <citation type="submission" date="2022-04" db="EMBL/GenBank/DDBJ databases">
        <title>Complete genome of Methanothermobacter tenebrarum strain RMAS.</title>
        <authorList>
            <person name="Nakamura K."/>
            <person name="Oshima K."/>
            <person name="Hattori M."/>
            <person name="Kamagata Y."/>
            <person name="Takamizawa K."/>
        </authorList>
    </citation>
    <scope>NUCLEOTIDE SEQUENCE [LARGE SCALE GENOMIC DNA]</scope>
    <source>
        <strain evidence="2 3">RMAS</strain>
    </source>
</reference>
<dbReference type="Gene3D" id="1.20.1270.90">
    <property type="entry name" value="AF1782-like"/>
    <property type="match status" value="1"/>
</dbReference>
<name>A0ABN6PFR1_9EURY</name>
<dbReference type="SUPFAM" id="SSF158372">
    <property type="entry name" value="AF1782-like"/>
    <property type="match status" value="1"/>
</dbReference>
<dbReference type="EMBL" id="AP025698">
    <property type="protein sequence ID" value="BDH80050.1"/>
    <property type="molecule type" value="Genomic_DNA"/>
</dbReference>
<accession>A0ABN6PFR1</accession>
<dbReference type="RefSeq" id="WP_248564354.1">
    <property type="nucleotide sequence ID" value="NZ_AP025698.1"/>
</dbReference>
<keyword evidence="3" id="KW-1185">Reference proteome</keyword>
<dbReference type="GeneID" id="71965960"/>